<evidence type="ECO:0000313" key="1">
    <source>
        <dbReference type="EMBL" id="MPN57918.1"/>
    </source>
</evidence>
<protein>
    <submittedName>
        <fullName evidence="1">Uncharacterized protein</fullName>
    </submittedName>
</protein>
<dbReference type="AlphaFoldDB" id="A0A645J2K0"/>
<accession>A0A645J2K0</accession>
<proteinExistence type="predicted"/>
<dbReference type="EMBL" id="VSSQ01130055">
    <property type="protein sequence ID" value="MPN57918.1"/>
    <property type="molecule type" value="Genomic_DNA"/>
</dbReference>
<gene>
    <name evidence="1" type="ORF">SDC9_205614</name>
</gene>
<reference evidence="1" key="1">
    <citation type="submission" date="2019-08" db="EMBL/GenBank/DDBJ databases">
        <authorList>
            <person name="Kucharzyk K."/>
            <person name="Murdoch R.W."/>
            <person name="Higgins S."/>
            <person name="Loffler F."/>
        </authorList>
    </citation>
    <scope>NUCLEOTIDE SEQUENCE</scope>
</reference>
<sequence length="105" mass="11648">MTPGVVQRLIPPLKAAESRHERGVLHPVSVRITDLGFVGCERFAEDAGRGDRQRKTEPGRRRRRLVLSDGTFCIEGVERVINVIVDVILVVAGDRLRDQGTVAHV</sequence>
<organism evidence="1">
    <name type="scientific">bioreactor metagenome</name>
    <dbReference type="NCBI Taxonomy" id="1076179"/>
    <lineage>
        <taxon>unclassified sequences</taxon>
        <taxon>metagenomes</taxon>
        <taxon>ecological metagenomes</taxon>
    </lineage>
</organism>
<name>A0A645J2K0_9ZZZZ</name>
<comment type="caution">
    <text evidence="1">The sequence shown here is derived from an EMBL/GenBank/DDBJ whole genome shotgun (WGS) entry which is preliminary data.</text>
</comment>